<evidence type="ECO:0000313" key="3">
    <source>
        <dbReference type="Proteomes" id="UP000062645"/>
    </source>
</evidence>
<feature type="transmembrane region" description="Helical" evidence="1">
    <location>
        <begin position="75"/>
        <end position="98"/>
    </location>
</feature>
<keyword evidence="1" id="KW-0472">Membrane</keyword>
<sequence>MPIDVQQFRQNLTYTAQAPIKQVIADLQEIAEIDHLAELKQKEYGKKALNYFWGILIAVALIIFGSIIIPNAQLLGMLILLLTLVVFVLAIALILALVKRLKFGRTNVINYRYQSTQRILQMISRDMDANATINLYLSFKITEKNEHKISTTPHPSKSGWQIDNYQHEWMKIAGHFLDKTRFDLSATSLSKKQYGWKRGSSGKSKYKSKIKSGGLDIHLDMAYSQRRYGAIKVLKDEVNGALKLPKLSNLRNLRLTDKSMQLAVRIAPNVADNQNEIYQTVTAMFLSLYQVLNLAKALSK</sequence>
<dbReference type="KEGG" id="npz:ACX27_03520"/>
<keyword evidence="1" id="KW-0812">Transmembrane</keyword>
<accession>A0A0M4SNY4</accession>
<organism evidence="2 3">
    <name type="scientific">Nostoc piscinale CENA21</name>
    <dbReference type="NCBI Taxonomy" id="224013"/>
    <lineage>
        <taxon>Bacteria</taxon>
        <taxon>Bacillati</taxon>
        <taxon>Cyanobacteriota</taxon>
        <taxon>Cyanophyceae</taxon>
        <taxon>Nostocales</taxon>
        <taxon>Nostocaceae</taxon>
        <taxon>Nostoc</taxon>
    </lineage>
</organism>
<reference evidence="3" key="1">
    <citation type="submission" date="2015-07" db="EMBL/GenBank/DDBJ databases">
        <title>Genome Of Nitrogen-Fixing Cyanobacterium Nostoc piscinale CENA21 From Solimoes/Amazon River Floodplain Sediments And Comparative Genomics To Uncover Biosynthetic Natural Products Potential.</title>
        <authorList>
            <person name="Leao T.F."/>
            <person name="Leao P.N."/>
            <person name="Guimaraes P.I."/>
            <person name="de Melo A.G.C."/>
            <person name="Ramos R.T.J."/>
            <person name="Silva A."/>
            <person name="Fiore M.F."/>
            <person name="Schneider M.P.C."/>
        </authorList>
    </citation>
    <scope>NUCLEOTIDE SEQUENCE [LARGE SCALE GENOMIC DNA]</scope>
    <source>
        <strain evidence="3">CENA21</strain>
    </source>
</reference>
<feature type="transmembrane region" description="Helical" evidence="1">
    <location>
        <begin position="48"/>
        <end position="69"/>
    </location>
</feature>
<dbReference type="PATRIC" id="fig|224013.5.peg.849"/>
<dbReference type="Proteomes" id="UP000062645">
    <property type="component" value="Chromosome"/>
</dbReference>
<dbReference type="RefSeq" id="WP_062288508.1">
    <property type="nucleotide sequence ID" value="NZ_CP012036.1"/>
</dbReference>
<protein>
    <recommendedName>
        <fullName evidence="4">DUF3137 domain-containing protein</fullName>
    </recommendedName>
</protein>
<evidence type="ECO:0000313" key="2">
    <source>
        <dbReference type="EMBL" id="ALF52128.1"/>
    </source>
</evidence>
<keyword evidence="3" id="KW-1185">Reference proteome</keyword>
<gene>
    <name evidence="2" type="ORF">ACX27_03520</name>
</gene>
<dbReference type="STRING" id="224013.ACX27_03520"/>
<name>A0A0M4SNY4_9NOSO</name>
<dbReference type="EMBL" id="CP012036">
    <property type="protein sequence ID" value="ALF52128.1"/>
    <property type="molecule type" value="Genomic_DNA"/>
</dbReference>
<proteinExistence type="predicted"/>
<keyword evidence="1" id="KW-1133">Transmembrane helix</keyword>
<evidence type="ECO:0000256" key="1">
    <source>
        <dbReference type="SAM" id="Phobius"/>
    </source>
</evidence>
<dbReference type="OrthoDB" id="573925at2"/>
<dbReference type="AlphaFoldDB" id="A0A0M4SNY4"/>
<reference evidence="2 3" key="2">
    <citation type="journal article" date="2016" name="Genome Announc.">
        <title>Draft Genome Sequence of the N2-Fixing Cyanobacterium Nostoc piscinale CENA21, Isolated from the Brazilian Amazon Floodplain.</title>
        <authorList>
            <person name="Leao T."/>
            <person name="Guimaraes P.I."/>
            <person name="de Melo A.G."/>
            <person name="Ramos R.T."/>
            <person name="Leao P.N."/>
            <person name="Silva A."/>
            <person name="Fiore M.F."/>
            <person name="Schneider M.P."/>
        </authorList>
    </citation>
    <scope>NUCLEOTIDE SEQUENCE [LARGE SCALE GENOMIC DNA]</scope>
    <source>
        <strain evidence="2 3">CENA21</strain>
    </source>
</reference>
<evidence type="ECO:0008006" key="4">
    <source>
        <dbReference type="Google" id="ProtNLM"/>
    </source>
</evidence>